<evidence type="ECO:0000313" key="3">
    <source>
        <dbReference type="Proteomes" id="UP000429607"/>
    </source>
</evidence>
<reference evidence="2 4" key="1">
    <citation type="submission" date="2018-08" db="EMBL/GenBank/DDBJ databases">
        <title>Genomic investigation of the strawberry pathogen Phytophthora fragariae indicates pathogenicity is determined by transcriptional variation in three key races.</title>
        <authorList>
            <person name="Adams T.M."/>
            <person name="Armitage A.D."/>
            <person name="Sobczyk M.K."/>
            <person name="Bates H.J."/>
            <person name="Dunwell J.M."/>
            <person name="Nellist C.F."/>
            <person name="Harrison R.J."/>
        </authorList>
    </citation>
    <scope>NUCLEOTIDE SEQUENCE [LARGE SCALE GENOMIC DNA]</scope>
    <source>
        <strain evidence="1 3">SCRP249</strain>
        <strain evidence="2 4">SCRP333</strain>
    </source>
</reference>
<dbReference type="Proteomes" id="UP000429607">
    <property type="component" value="Unassembled WGS sequence"/>
</dbReference>
<gene>
    <name evidence="1" type="ORF">PR001_g20206</name>
    <name evidence="2" type="ORF">PR003_g17527</name>
</gene>
<name>A0A6A4E7J9_9STRA</name>
<organism evidence="2 4">
    <name type="scientific">Phytophthora rubi</name>
    <dbReference type="NCBI Taxonomy" id="129364"/>
    <lineage>
        <taxon>Eukaryota</taxon>
        <taxon>Sar</taxon>
        <taxon>Stramenopiles</taxon>
        <taxon>Oomycota</taxon>
        <taxon>Peronosporomycetes</taxon>
        <taxon>Peronosporales</taxon>
        <taxon>Peronosporaceae</taxon>
        <taxon>Phytophthora</taxon>
    </lineage>
</organism>
<proteinExistence type="predicted"/>
<dbReference type="EMBL" id="QXFT01001346">
    <property type="protein sequence ID" value="KAE9321207.1"/>
    <property type="molecule type" value="Genomic_DNA"/>
</dbReference>
<evidence type="ECO:0000313" key="4">
    <source>
        <dbReference type="Proteomes" id="UP000434957"/>
    </source>
</evidence>
<accession>A0A6A4E7J9</accession>
<comment type="caution">
    <text evidence="2">The sequence shown here is derived from an EMBL/GenBank/DDBJ whole genome shotgun (WGS) entry which is preliminary data.</text>
</comment>
<evidence type="ECO:0000313" key="2">
    <source>
        <dbReference type="EMBL" id="KAE9321207.1"/>
    </source>
</evidence>
<dbReference type="EMBL" id="QXFV01001967">
    <property type="protein sequence ID" value="KAE8995095.1"/>
    <property type="molecule type" value="Genomic_DNA"/>
</dbReference>
<evidence type="ECO:0000313" key="1">
    <source>
        <dbReference type="EMBL" id="KAE8995095.1"/>
    </source>
</evidence>
<dbReference type="Proteomes" id="UP000434957">
    <property type="component" value="Unassembled WGS sequence"/>
</dbReference>
<dbReference type="AlphaFoldDB" id="A0A6A4E7J9"/>
<keyword evidence="4" id="KW-1185">Reference proteome</keyword>
<protein>
    <submittedName>
        <fullName evidence="2">Uncharacterized protein</fullName>
    </submittedName>
</protein>
<sequence length="136" mass="15503">MATEKFAAYLTYVKKFDDHSLRLGTPPIVNPEPTAAELTARAIALAIHNRDDKYAKLALGIEAVPALTQHTNYRFYEEYKLVVEAMKKKALDGRHASVLREHVSILMSYCAWRRSGFGSTVYQEYYEKGLMVLKTE</sequence>